<name>A0A139R2X8_9STRE</name>
<dbReference type="SUPFAM" id="SSF52218">
    <property type="entry name" value="Flavoproteins"/>
    <property type="match status" value="1"/>
</dbReference>
<evidence type="ECO:0000313" key="4">
    <source>
        <dbReference type="EMBL" id="KXU09091.1"/>
    </source>
</evidence>
<feature type="domain" description="NADPH-dependent FMN reductase-like" evidence="3">
    <location>
        <begin position="4"/>
        <end position="141"/>
    </location>
</feature>
<dbReference type="InterPro" id="IPR005025">
    <property type="entry name" value="FMN_Rdtase-like_dom"/>
</dbReference>
<keyword evidence="1" id="KW-0285">Flavoprotein</keyword>
<sequence length="173" mass="19627">MTKKIVVLTGSPHKPGTSEILADYFIKGAKEVGHDVSRFDAGHSKVEFLQVEEHLNGIIPQDELDAFFPNILDADLLVFVSPLYYYGFTAQLKAVIDRFYPYNHYLKDKDVMLLATGYGSKADFQALVHYYESLSDYMRWHDKGQLLLNGTYLPSDVGERANDAYQMGKTYGL</sequence>
<dbReference type="PANTHER" id="PTHR43278">
    <property type="entry name" value="NAD(P)H-DEPENDENT FMN-CONTAINING OXIDOREDUCTASE YWQN-RELATED"/>
    <property type="match status" value="1"/>
</dbReference>
<evidence type="ECO:0000256" key="1">
    <source>
        <dbReference type="ARBA" id="ARBA00022630"/>
    </source>
</evidence>
<organism evidence="4 5">
    <name type="scientific">Streptococcus gallolyticus</name>
    <dbReference type="NCBI Taxonomy" id="315405"/>
    <lineage>
        <taxon>Bacteria</taxon>
        <taxon>Bacillati</taxon>
        <taxon>Bacillota</taxon>
        <taxon>Bacilli</taxon>
        <taxon>Lactobacillales</taxon>
        <taxon>Streptococcaceae</taxon>
        <taxon>Streptococcus</taxon>
    </lineage>
</organism>
<dbReference type="RefSeq" id="WP_081109110.1">
    <property type="nucleotide sequence ID" value="NZ_KQ970572.1"/>
</dbReference>
<dbReference type="Gene3D" id="3.40.50.360">
    <property type="match status" value="1"/>
</dbReference>
<evidence type="ECO:0000313" key="5">
    <source>
        <dbReference type="Proteomes" id="UP000071927"/>
    </source>
</evidence>
<gene>
    <name evidence="4" type="ORF">SGADD03_01044</name>
</gene>
<proteinExistence type="predicted"/>
<evidence type="ECO:0000256" key="2">
    <source>
        <dbReference type="ARBA" id="ARBA00022643"/>
    </source>
</evidence>
<dbReference type="GO" id="GO:0016491">
    <property type="term" value="F:oxidoreductase activity"/>
    <property type="evidence" value="ECO:0007669"/>
    <property type="project" value="InterPro"/>
</dbReference>
<evidence type="ECO:0000259" key="3">
    <source>
        <dbReference type="Pfam" id="PF03358"/>
    </source>
</evidence>
<dbReference type="InterPro" id="IPR029039">
    <property type="entry name" value="Flavoprotein-like_sf"/>
</dbReference>
<reference evidence="4 5" key="1">
    <citation type="submission" date="2016-01" db="EMBL/GenBank/DDBJ databases">
        <title>Highly variable Streptococcus oralis are common among viridans streptococci isolated from primates.</title>
        <authorList>
            <person name="Denapaite D."/>
            <person name="Rieger M."/>
            <person name="Koendgen S."/>
            <person name="Brueckner R."/>
            <person name="Ochigava I."/>
            <person name="Kappeler P."/>
            <person name="Maetz-Rensing K."/>
            <person name="Leendertz F."/>
            <person name="Hakenbeck R."/>
        </authorList>
    </citation>
    <scope>NUCLEOTIDE SEQUENCE [LARGE SCALE GENOMIC DNA]</scope>
    <source>
        <strain evidence="4 5">DD03</strain>
    </source>
</reference>
<dbReference type="Proteomes" id="UP000071927">
    <property type="component" value="Unassembled WGS sequence"/>
</dbReference>
<dbReference type="Pfam" id="PF03358">
    <property type="entry name" value="FMN_red"/>
    <property type="match status" value="1"/>
</dbReference>
<keyword evidence="2" id="KW-0288">FMN</keyword>
<dbReference type="AlphaFoldDB" id="A0A139R2X8"/>
<accession>A0A139R2X8</accession>
<dbReference type="PANTHER" id="PTHR43278:SF2">
    <property type="entry name" value="IRON-SULFUR FLAVOPROTEIN"/>
    <property type="match status" value="1"/>
</dbReference>
<dbReference type="EMBL" id="LQXV01000173">
    <property type="protein sequence ID" value="KXU09091.1"/>
    <property type="molecule type" value="Genomic_DNA"/>
</dbReference>
<dbReference type="PATRIC" id="fig|315405.12.peg.1227"/>
<comment type="caution">
    <text evidence="4">The sequence shown here is derived from an EMBL/GenBank/DDBJ whole genome shotgun (WGS) entry which is preliminary data.</text>
</comment>
<protein>
    <submittedName>
        <fullName evidence="4">Iron-sulfur flavoprotein</fullName>
    </submittedName>
</protein>
<dbReference type="InterPro" id="IPR051796">
    <property type="entry name" value="ISF_SsuE-like"/>
</dbReference>